<accession>A0ABW7ENF8</accession>
<dbReference type="InterPro" id="IPR045767">
    <property type="entry name" value="DUF6134"/>
</dbReference>
<dbReference type="Proteomes" id="UP001606300">
    <property type="component" value="Unassembled WGS sequence"/>
</dbReference>
<protein>
    <submittedName>
        <fullName evidence="2">DUF6134 family protein</fullName>
    </submittedName>
</protein>
<sequence length="203" mass="22972">MKRVAALVLTFTCNMLACGLAQAQTWNFEVRLDGKRVGSHRFTVTGPPAAREVHSVAHMDVKLLGLTVFRYRHEARERWRGDCLADLQSSTDDDGEPLQVAQTRTADDDCLMTFAYWNPALPAQNRLLNPQTGRVEQARFERLPDATLTVREREVQAKRWHLTATPPSGVTQDLVMWLDRGDASWLGLDARVKGGRLLTYRLK</sequence>
<name>A0ABW7ENF8_9BURK</name>
<proteinExistence type="predicted"/>
<gene>
    <name evidence="2" type="ORF">ACG02S_06600</name>
</gene>
<dbReference type="EMBL" id="JBIGHY010000002">
    <property type="protein sequence ID" value="MFG6413566.1"/>
    <property type="molecule type" value="Genomic_DNA"/>
</dbReference>
<organism evidence="2 3">
    <name type="scientific">Pelomonas dachongensis</name>
    <dbReference type="NCBI Taxonomy" id="3299029"/>
    <lineage>
        <taxon>Bacteria</taxon>
        <taxon>Pseudomonadati</taxon>
        <taxon>Pseudomonadota</taxon>
        <taxon>Betaproteobacteria</taxon>
        <taxon>Burkholderiales</taxon>
        <taxon>Sphaerotilaceae</taxon>
        <taxon>Roseateles</taxon>
    </lineage>
</organism>
<comment type="caution">
    <text evidence="2">The sequence shown here is derived from an EMBL/GenBank/DDBJ whole genome shotgun (WGS) entry which is preliminary data.</text>
</comment>
<reference evidence="2 3" key="1">
    <citation type="submission" date="2024-09" db="EMBL/GenBank/DDBJ databases">
        <title>Novel species of the genus Pelomonas and Roseateles isolated from streams.</title>
        <authorList>
            <person name="Lu H."/>
        </authorList>
    </citation>
    <scope>NUCLEOTIDE SEQUENCE [LARGE SCALE GENOMIC DNA]</scope>
    <source>
        <strain evidence="2 3">DC23W</strain>
    </source>
</reference>
<evidence type="ECO:0000313" key="2">
    <source>
        <dbReference type="EMBL" id="MFG6413566.1"/>
    </source>
</evidence>
<dbReference type="Pfam" id="PF19630">
    <property type="entry name" value="DUF6134"/>
    <property type="match status" value="1"/>
</dbReference>
<keyword evidence="1" id="KW-0732">Signal</keyword>
<evidence type="ECO:0000313" key="3">
    <source>
        <dbReference type="Proteomes" id="UP001606300"/>
    </source>
</evidence>
<evidence type="ECO:0000256" key="1">
    <source>
        <dbReference type="SAM" id="SignalP"/>
    </source>
</evidence>
<feature type="signal peptide" evidence="1">
    <location>
        <begin position="1"/>
        <end position="23"/>
    </location>
</feature>
<dbReference type="RefSeq" id="WP_394469646.1">
    <property type="nucleotide sequence ID" value="NZ_JBIGHY010000002.1"/>
</dbReference>
<feature type="chain" id="PRO_5045498770" evidence="1">
    <location>
        <begin position="24"/>
        <end position="203"/>
    </location>
</feature>
<keyword evidence="3" id="KW-1185">Reference proteome</keyword>